<feature type="compositionally biased region" description="Low complexity" evidence="1">
    <location>
        <begin position="22"/>
        <end position="45"/>
    </location>
</feature>
<gene>
    <name evidence="2" type="ORF">LTR91_011973</name>
</gene>
<dbReference type="AlphaFoldDB" id="A0AAN6KGC8"/>
<reference evidence="2" key="1">
    <citation type="submission" date="2023-06" db="EMBL/GenBank/DDBJ databases">
        <title>Black Yeasts Isolated from many extreme environments.</title>
        <authorList>
            <person name="Coleine C."/>
            <person name="Stajich J.E."/>
            <person name="Selbmann L."/>
        </authorList>
    </citation>
    <scope>NUCLEOTIDE SEQUENCE</scope>
    <source>
        <strain evidence="2">CCFEE 5200</strain>
    </source>
</reference>
<sequence length="75" mass="7953">MDPSLALWPMNLDIVPLDPGMQQPQQPQQHHAQQQHQANGQQSPASHQGAQQGPPSTSSPGAGVFMGATTPSMMQ</sequence>
<evidence type="ECO:0000313" key="3">
    <source>
        <dbReference type="Proteomes" id="UP001175353"/>
    </source>
</evidence>
<name>A0AAN6KGC8_9PEZI</name>
<feature type="region of interest" description="Disordered" evidence="1">
    <location>
        <begin position="14"/>
        <end position="75"/>
    </location>
</feature>
<accession>A0AAN6KGC8</accession>
<keyword evidence="3" id="KW-1185">Reference proteome</keyword>
<evidence type="ECO:0000256" key="1">
    <source>
        <dbReference type="SAM" id="MobiDB-lite"/>
    </source>
</evidence>
<dbReference type="Proteomes" id="UP001175353">
    <property type="component" value="Unassembled WGS sequence"/>
</dbReference>
<proteinExistence type="predicted"/>
<organism evidence="2 3">
    <name type="scientific">Friedmanniomyces endolithicus</name>
    <dbReference type="NCBI Taxonomy" id="329885"/>
    <lineage>
        <taxon>Eukaryota</taxon>
        <taxon>Fungi</taxon>
        <taxon>Dikarya</taxon>
        <taxon>Ascomycota</taxon>
        <taxon>Pezizomycotina</taxon>
        <taxon>Dothideomycetes</taxon>
        <taxon>Dothideomycetidae</taxon>
        <taxon>Mycosphaerellales</taxon>
        <taxon>Teratosphaeriaceae</taxon>
        <taxon>Friedmanniomyces</taxon>
    </lineage>
</organism>
<protein>
    <submittedName>
        <fullName evidence="2">Uncharacterized protein</fullName>
    </submittedName>
</protein>
<feature type="compositionally biased region" description="Polar residues" evidence="1">
    <location>
        <begin position="46"/>
        <end position="60"/>
    </location>
</feature>
<dbReference type="EMBL" id="JAUJLE010000112">
    <property type="protein sequence ID" value="KAK0981392.1"/>
    <property type="molecule type" value="Genomic_DNA"/>
</dbReference>
<comment type="caution">
    <text evidence="2">The sequence shown here is derived from an EMBL/GenBank/DDBJ whole genome shotgun (WGS) entry which is preliminary data.</text>
</comment>
<evidence type="ECO:0000313" key="2">
    <source>
        <dbReference type="EMBL" id="KAK0981392.1"/>
    </source>
</evidence>